<sequence>MSNCKLELKSVSGDFYLSGDRVIQEFSITSSDPDYVIKIDKIICRIIGQYKYNFNEIKRKISLPELRKSSLTSRAPNFNHSNESLVQLIEKSYNDSSHTHLEITLSNLDILENTDAQKIFHFAVNLPEFIPPNFRGLYFRVSYKVALAIRFSLSKDLHCQVYEKLLQIPLRIFPSTKSYTWPTALISHYEATVSESGITSISLNPQASNPFRDEEFGRIDENDIHSVKSKAHSHAEIIPSNFHIAPSNETSQCNEANINRYNSSILSELCNSSAQGNFFISSSKGRVVRICLSRATFLVGSEIRGFLDFSASQVPCTCCTIRLLCCETFTRTNSKSNTPNGEEDSKAEKAPLVIVSEEYMVSNTS</sequence>
<evidence type="ECO:0000313" key="1">
    <source>
        <dbReference type="EMBL" id="KAL3320308.1"/>
    </source>
</evidence>
<comment type="caution">
    <text evidence="1">The sequence shown here is derived from an EMBL/GenBank/DDBJ whole genome shotgun (WGS) entry which is preliminary data.</text>
</comment>
<name>A0ABD2QLI7_9PLAT</name>
<evidence type="ECO:0000313" key="2">
    <source>
        <dbReference type="Proteomes" id="UP001626550"/>
    </source>
</evidence>
<protein>
    <recommendedName>
        <fullName evidence="3">Arrestin-like N-terminal domain-containing protein</fullName>
    </recommendedName>
</protein>
<dbReference type="Gene3D" id="2.60.40.640">
    <property type="match status" value="1"/>
</dbReference>
<keyword evidence="2" id="KW-1185">Reference proteome</keyword>
<dbReference type="InterPro" id="IPR014756">
    <property type="entry name" value="Ig_E-set"/>
</dbReference>
<evidence type="ECO:0008006" key="3">
    <source>
        <dbReference type="Google" id="ProtNLM"/>
    </source>
</evidence>
<dbReference type="Pfam" id="PF08737">
    <property type="entry name" value="Rgp1"/>
    <property type="match status" value="1"/>
</dbReference>
<organism evidence="1 2">
    <name type="scientific">Cichlidogyrus casuarinus</name>
    <dbReference type="NCBI Taxonomy" id="1844966"/>
    <lineage>
        <taxon>Eukaryota</taxon>
        <taxon>Metazoa</taxon>
        <taxon>Spiralia</taxon>
        <taxon>Lophotrochozoa</taxon>
        <taxon>Platyhelminthes</taxon>
        <taxon>Monogenea</taxon>
        <taxon>Monopisthocotylea</taxon>
        <taxon>Dactylogyridea</taxon>
        <taxon>Ancyrocephalidae</taxon>
        <taxon>Cichlidogyrus</taxon>
    </lineage>
</organism>
<dbReference type="AlphaFoldDB" id="A0ABD2QLI7"/>
<dbReference type="Proteomes" id="UP001626550">
    <property type="component" value="Unassembled WGS sequence"/>
</dbReference>
<dbReference type="InterPro" id="IPR014848">
    <property type="entry name" value="Rgp1"/>
</dbReference>
<accession>A0ABD2QLI7</accession>
<dbReference type="SUPFAM" id="SSF81296">
    <property type="entry name" value="E set domains"/>
    <property type="match status" value="1"/>
</dbReference>
<gene>
    <name evidence="1" type="ORF">Ciccas_001003</name>
</gene>
<dbReference type="EMBL" id="JBJKFK010000061">
    <property type="protein sequence ID" value="KAL3320308.1"/>
    <property type="molecule type" value="Genomic_DNA"/>
</dbReference>
<proteinExistence type="predicted"/>
<reference evidence="1 2" key="1">
    <citation type="submission" date="2024-11" db="EMBL/GenBank/DDBJ databases">
        <title>Adaptive evolution of stress response genes in parasites aligns with host niche diversity.</title>
        <authorList>
            <person name="Hahn C."/>
            <person name="Resl P."/>
        </authorList>
    </citation>
    <scope>NUCLEOTIDE SEQUENCE [LARGE SCALE GENOMIC DNA]</scope>
    <source>
        <strain evidence="1">EGGRZ-B1_66</strain>
        <tissue evidence="1">Body</tissue>
    </source>
</reference>
<dbReference type="PANTHER" id="PTHR12507">
    <property type="entry name" value="REDUCED GROWTH PHENOTYPE 1 RGP1, YEAST -RELATED"/>
    <property type="match status" value="1"/>
</dbReference>
<dbReference type="InterPro" id="IPR014752">
    <property type="entry name" value="Arrestin-like_C"/>
</dbReference>